<sequence>MRGNGMIPAIGQPWMGKHILLLHCSEDNKFLSYYKSDHAPIEPPSFSCAESLSRLISIGYAVNRVTPLPGNRLQYLLVL</sequence>
<reference evidence="1 2" key="1">
    <citation type="submission" date="2015-04" db="EMBL/GenBank/DDBJ databases">
        <title>Taxonomic description and genome sequence of Bacillus campisalis sp. nov., a novel member of the genus Bacillus isolated from solar saltern.</title>
        <authorList>
            <person name="Mathan Kumar R."/>
            <person name="Kaur G."/>
            <person name="Kumar A."/>
            <person name="Singh N.K."/>
            <person name="Kaur N."/>
            <person name="Kumar N."/>
            <person name="Mayilraj S."/>
        </authorList>
    </citation>
    <scope>NUCLEOTIDE SEQUENCE [LARGE SCALE GENOMIC DNA]</scope>
    <source>
        <strain evidence="1 2">SA2-6</strain>
    </source>
</reference>
<evidence type="ECO:0000313" key="2">
    <source>
        <dbReference type="Proteomes" id="UP000034166"/>
    </source>
</evidence>
<proteinExistence type="predicted"/>
<comment type="caution">
    <text evidence="1">The sequence shown here is derived from an EMBL/GenBank/DDBJ whole genome shotgun (WGS) entry which is preliminary data.</text>
</comment>
<organism evidence="1 2">
    <name type="scientific">Mesobacillus campisalis</name>
    <dbReference type="NCBI Taxonomy" id="1408103"/>
    <lineage>
        <taxon>Bacteria</taxon>
        <taxon>Bacillati</taxon>
        <taxon>Bacillota</taxon>
        <taxon>Bacilli</taxon>
        <taxon>Bacillales</taxon>
        <taxon>Bacillaceae</taxon>
        <taxon>Mesobacillus</taxon>
    </lineage>
</organism>
<protein>
    <submittedName>
        <fullName evidence="1">Uncharacterized protein</fullName>
    </submittedName>
</protein>
<dbReference type="EMBL" id="LAYY01000007">
    <property type="protein sequence ID" value="KKK38666.1"/>
    <property type="molecule type" value="Genomic_DNA"/>
</dbReference>
<evidence type="ECO:0000313" key="1">
    <source>
        <dbReference type="EMBL" id="KKK38666.1"/>
    </source>
</evidence>
<dbReference type="Proteomes" id="UP000034166">
    <property type="component" value="Unassembled WGS sequence"/>
</dbReference>
<dbReference type="AlphaFoldDB" id="A0A0M2SY80"/>
<name>A0A0M2SY80_9BACI</name>
<accession>A0A0M2SY80</accession>
<keyword evidence="2" id="KW-1185">Reference proteome</keyword>
<gene>
    <name evidence="1" type="ORF">WQ57_08400</name>
</gene>